<dbReference type="PRINTS" id="PR00081">
    <property type="entry name" value="GDHRDH"/>
</dbReference>
<dbReference type="AlphaFoldDB" id="A0A3B0ACB9"/>
<evidence type="ECO:0000256" key="2">
    <source>
        <dbReference type="ARBA" id="ARBA00023002"/>
    </source>
</evidence>
<dbReference type="PROSITE" id="PS00061">
    <property type="entry name" value="ADH_SHORT"/>
    <property type="match status" value="1"/>
</dbReference>
<keyword evidence="6" id="KW-1185">Reference proteome</keyword>
<dbReference type="SUPFAM" id="SSF51735">
    <property type="entry name" value="NAD(P)-binding Rossmann-fold domains"/>
    <property type="match status" value="1"/>
</dbReference>
<dbReference type="NCBIfam" id="NF005495">
    <property type="entry name" value="PRK07109.1"/>
    <property type="match status" value="1"/>
</dbReference>
<dbReference type="PRINTS" id="PR00080">
    <property type="entry name" value="SDRFAMILY"/>
</dbReference>
<dbReference type="Gene3D" id="3.40.50.720">
    <property type="entry name" value="NAD(P)-binding Rossmann-like Domain"/>
    <property type="match status" value="1"/>
</dbReference>
<organism evidence="5 6">
    <name type="scientific">Micromonospora costi</name>
    <dbReference type="NCBI Taxonomy" id="1530042"/>
    <lineage>
        <taxon>Bacteria</taxon>
        <taxon>Bacillati</taxon>
        <taxon>Actinomycetota</taxon>
        <taxon>Actinomycetes</taxon>
        <taxon>Micromonosporales</taxon>
        <taxon>Micromonosporaceae</taxon>
        <taxon>Micromonospora</taxon>
    </lineage>
</organism>
<dbReference type="RefSeq" id="WP_120777516.1">
    <property type="nucleotide sequence ID" value="NZ_JBHLUP010000009.1"/>
</dbReference>
<dbReference type="InterPro" id="IPR002347">
    <property type="entry name" value="SDR_fam"/>
</dbReference>
<feature type="domain" description="Ketoreductase" evidence="4">
    <location>
        <begin position="3"/>
        <end position="190"/>
    </location>
</feature>
<reference evidence="5 6" key="1">
    <citation type="journal article" date="2015" name="Int. J. Syst. Evol. Microbiol.">
        <title>Micromonospora costi sp. nov., isolated from a leaf of Costus speciosus.</title>
        <authorList>
            <person name="Thawai C."/>
        </authorList>
    </citation>
    <scope>NUCLEOTIDE SEQUENCE [LARGE SCALE GENOMIC DNA]</scope>
    <source>
        <strain evidence="5 6">CS1-12</strain>
    </source>
</reference>
<dbReference type="PANTHER" id="PTHR44196:SF1">
    <property type="entry name" value="DEHYDROGENASE_REDUCTASE SDR FAMILY MEMBER 7B"/>
    <property type="match status" value="1"/>
</dbReference>
<dbReference type="InterPro" id="IPR057326">
    <property type="entry name" value="KR_dom"/>
</dbReference>
<gene>
    <name evidence="5" type="ORF">D7193_01120</name>
</gene>
<accession>A0A3B0ACB9</accession>
<dbReference type="PANTHER" id="PTHR44196">
    <property type="entry name" value="DEHYDROGENASE/REDUCTASE SDR FAMILY MEMBER 7B"/>
    <property type="match status" value="1"/>
</dbReference>
<evidence type="ECO:0000259" key="4">
    <source>
        <dbReference type="SMART" id="SM00822"/>
    </source>
</evidence>
<name>A0A3B0ACB9_9ACTN</name>
<evidence type="ECO:0000313" key="5">
    <source>
        <dbReference type="EMBL" id="RKN57326.1"/>
    </source>
</evidence>
<dbReference type="InterPro" id="IPR020904">
    <property type="entry name" value="Sc_DH/Rdtase_CS"/>
</dbReference>
<comment type="similarity">
    <text evidence="1 3">Belongs to the short-chain dehydrogenases/reductases (SDR) family.</text>
</comment>
<evidence type="ECO:0000256" key="1">
    <source>
        <dbReference type="ARBA" id="ARBA00006484"/>
    </source>
</evidence>
<dbReference type="GO" id="GO:0016491">
    <property type="term" value="F:oxidoreductase activity"/>
    <property type="evidence" value="ECO:0007669"/>
    <property type="project" value="UniProtKB-KW"/>
</dbReference>
<keyword evidence="2" id="KW-0560">Oxidoreductase</keyword>
<dbReference type="EMBL" id="RBAN01000001">
    <property type="protein sequence ID" value="RKN57326.1"/>
    <property type="molecule type" value="Genomic_DNA"/>
</dbReference>
<proteinExistence type="inferred from homology"/>
<evidence type="ECO:0000256" key="3">
    <source>
        <dbReference type="RuleBase" id="RU000363"/>
    </source>
</evidence>
<dbReference type="Proteomes" id="UP000279968">
    <property type="component" value="Unassembled WGS sequence"/>
</dbReference>
<dbReference type="Pfam" id="PF00106">
    <property type="entry name" value="adh_short"/>
    <property type="match status" value="1"/>
</dbReference>
<dbReference type="OrthoDB" id="151996at2"/>
<dbReference type="GO" id="GO:0016020">
    <property type="term" value="C:membrane"/>
    <property type="evidence" value="ECO:0007669"/>
    <property type="project" value="TreeGrafter"/>
</dbReference>
<evidence type="ECO:0000313" key="6">
    <source>
        <dbReference type="Proteomes" id="UP000279968"/>
    </source>
</evidence>
<dbReference type="SMART" id="SM00822">
    <property type="entry name" value="PKS_KR"/>
    <property type="match status" value="1"/>
</dbReference>
<dbReference type="InterPro" id="IPR036291">
    <property type="entry name" value="NAD(P)-bd_dom_sf"/>
</dbReference>
<sequence length="297" mass="31902">MTQAVVVTGASAGVGRAVARAYADRGARIALLARGEAGLAATERDCRERGAAEVRTYRVDVADAGAVQQAADDVVHRWGVIDVWINNAMVSVLAPAWEITAPEFRRVTEVNYLGTVHGTLAALRHMRAHGRGTIVQVGSALAYRGIPLQSAYCASKHAIQGFNDSLRAELLHDRPTVRVSMVQLPAVNTPQFSWVRTRLPRHPQPVPPIFAPEVAARAVLWAADHGVRELNVGGPTWRDNLDHPGDAERDRGADGVFADRARDRSAALWVSTHKPALSGLALAGVALALAGVSRRLR</sequence>
<comment type="caution">
    <text evidence="5">The sequence shown here is derived from an EMBL/GenBank/DDBJ whole genome shotgun (WGS) entry which is preliminary data.</text>
</comment>
<protein>
    <submittedName>
        <fullName evidence="5">SDR family NAD(P)-dependent oxidoreductase</fullName>
    </submittedName>
</protein>